<comment type="subcellular location">
    <subcellularLocation>
        <location evidence="1 9">Cell membrane</location>
        <topology evidence="1 9">Multi-pass membrane protein</topology>
    </subcellularLocation>
</comment>
<dbReference type="InterPro" id="IPR004485">
    <property type="entry name" value="Cobalamin_biosynth_CobD/CbiB"/>
</dbReference>
<evidence type="ECO:0000256" key="5">
    <source>
        <dbReference type="ARBA" id="ARBA00022573"/>
    </source>
</evidence>
<evidence type="ECO:0000256" key="9">
    <source>
        <dbReference type="HAMAP-Rule" id="MF_00024"/>
    </source>
</evidence>
<organism evidence="10 11">
    <name type="scientific">Nitratireductor mangrovi</name>
    <dbReference type="NCBI Taxonomy" id="2599600"/>
    <lineage>
        <taxon>Bacteria</taxon>
        <taxon>Pseudomonadati</taxon>
        <taxon>Pseudomonadota</taxon>
        <taxon>Alphaproteobacteria</taxon>
        <taxon>Hyphomicrobiales</taxon>
        <taxon>Phyllobacteriaceae</taxon>
        <taxon>Nitratireductor</taxon>
    </lineage>
</organism>
<evidence type="ECO:0000256" key="7">
    <source>
        <dbReference type="ARBA" id="ARBA00022989"/>
    </source>
</evidence>
<dbReference type="PANTHER" id="PTHR34308">
    <property type="entry name" value="COBALAMIN BIOSYNTHESIS PROTEIN CBIB"/>
    <property type="match status" value="1"/>
</dbReference>
<dbReference type="AlphaFoldDB" id="A0A5B8L279"/>
<dbReference type="NCBIfam" id="TIGR00380">
    <property type="entry name" value="cobal_cbiB"/>
    <property type="match status" value="1"/>
</dbReference>
<name>A0A5B8L279_9HYPH</name>
<gene>
    <name evidence="9" type="primary">cobD</name>
    <name evidence="10" type="ORF">FQ775_15285</name>
</gene>
<proteinExistence type="inferred from homology"/>
<evidence type="ECO:0000313" key="11">
    <source>
        <dbReference type="Proteomes" id="UP000321389"/>
    </source>
</evidence>
<dbReference type="Proteomes" id="UP000321389">
    <property type="component" value="Chromosome"/>
</dbReference>
<feature type="transmembrane region" description="Helical" evidence="9">
    <location>
        <begin position="158"/>
        <end position="179"/>
    </location>
</feature>
<feature type="transmembrane region" description="Helical" evidence="9">
    <location>
        <begin position="81"/>
        <end position="99"/>
    </location>
</feature>
<protein>
    <recommendedName>
        <fullName evidence="9">Cobalamin biosynthesis protein CobD</fullName>
    </recommendedName>
</protein>
<dbReference type="KEGG" id="niy:FQ775_15285"/>
<dbReference type="GO" id="GO:0009236">
    <property type="term" value="P:cobalamin biosynthetic process"/>
    <property type="evidence" value="ECO:0007669"/>
    <property type="project" value="UniProtKB-UniRule"/>
</dbReference>
<evidence type="ECO:0000256" key="1">
    <source>
        <dbReference type="ARBA" id="ARBA00004651"/>
    </source>
</evidence>
<reference evidence="10" key="1">
    <citation type="submission" date="2020-04" db="EMBL/GenBank/DDBJ databases">
        <title>Nitratireductor sp. nov. isolated from mangrove soil.</title>
        <authorList>
            <person name="Ye Y."/>
        </authorList>
    </citation>
    <scope>NUCLEOTIDE SEQUENCE</scope>
    <source>
        <strain evidence="10">SY7</strain>
    </source>
</reference>
<keyword evidence="8 9" id="KW-0472">Membrane</keyword>
<evidence type="ECO:0000256" key="8">
    <source>
        <dbReference type="ARBA" id="ARBA00023136"/>
    </source>
</evidence>
<feature type="transmembrane region" description="Helical" evidence="9">
    <location>
        <begin position="300"/>
        <end position="323"/>
    </location>
</feature>
<dbReference type="GO" id="GO:0048472">
    <property type="term" value="F:threonine-phosphate decarboxylase activity"/>
    <property type="evidence" value="ECO:0007669"/>
    <property type="project" value="InterPro"/>
</dbReference>
<keyword evidence="7 9" id="KW-1133">Transmembrane helix</keyword>
<keyword evidence="6 9" id="KW-0812">Transmembrane</keyword>
<comment type="similarity">
    <text evidence="3 9">Belongs to the CobD/CbiB family.</text>
</comment>
<dbReference type="GO" id="GO:0015420">
    <property type="term" value="F:ABC-type vitamin B12 transporter activity"/>
    <property type="evidence" value="ECO:0007669"/>
    <property type="project" value="UniProtKB-UniRule"/>
</dbReference>
<dbReference type="GO" id="GO:0005886">
    <property type="term" value="C:plasma membrane"/>
    <property type="evidence" value="ECO:0007669"/>
    <property type="project" value="UniProtKB-SubCell"/>
</dbReference>
<dbReference type="OrthoDB" id="9811967at2"/>
<dbReference type="Pfam" id="PF03186">
    <property type="entry name" value="CobD_Cbib"/>
    <property type="match status" value="1"/>
</dbReference>
<dbReference type="RefSeq" id="WP_146300269.1">
    <property type="nucleotide sequence ID" value="NZ_CP042301.2"/>
</dbReference>
<comment type="pathway">
    <text evidence="2 9">Cofactor biosynthesis; adenosylcobalamin biosynthesis.</text>
</comment>
<feature type="transmembrane region" description="Helical" evidence="9">
    <location>
        <begin position="56"/>
        <end position="75"/>
    </location>
</feature>
<evidence type="ECO:0000256" key="4">
    <source>
        <dbReference type="ARBA" id="ARBA00022475"/>
    </source>
</evidence>
<sequence>MYFAIAFLSLLVERFLGYPDALFRAVRHPVVWIGTLIGWLDRRWNRDAAPPGRRRLAGVAALATLVAIAGGVTLLLHWRLLFLPFGMIVVALLATSLIAQKSLAAHVATVAGALENDGLAGGRKAVAMIVGRDPDSLDETGVSRAAIESLAENFSDGVVAPAFWLAVAGLPGIAAYKVINTADSMIGHRTARHAQFGWAAARLDDIVNLPASRLTALLIVVAAAILPGMSGANAWQAVRRDARKHRSPNAGWPEAAMAGALGLSLAGPRRYGGELVDDAEMGVGGRRAATAADIRRALRLYTLADALLIALFGAVALVLSAHWR</sequence>
<comment type="function">
    <text evidence="9">Converts cobyric acid to cobinamide by the addition of aminopropanol on the F carboxylic group.</text>
</comment>
<evidence type="ECO:0000256" key="3">
    <source>
        <dbReference type="ARBA" id="ARBA00006263"/>
    </source>
</evidence>
<dbReference type="HAMAP" id="MF_00024">
    <property type="entry name" value="CobD_CbiB"/>
    <property type="match status" value="1"/>
</dbReference>
<keyword evidence="4 9" id="KW-1003">Cell membrane</keyword>
<keyword evidence="11" id="KW-1185">Reference proteome</keyword>
<dbReference type="PANTHER" id="PTHR34308:SF1">
    <property type="entry name" value="COBALAMIN BIOSYNTHESIS PROTEIN CBIB"/>
    <property type="match status" value="1"/>
</dbReference>
<feature type="transmembrane region" description="Helical" evidence="9">
    <location>
        <begin position="214"/>
        <end position="235"/>
    </location>
</feature>
<evidence type="ECO:0000256" key="6">
    <source>
        <dbReference type="ARBA" id="ARBA00022692"/>
    </source>
</evidence>
<keyword evidence="5 9" id="KW-0169">Cobalamin biosynthesis</keyword>
<evidence type="ECO:0000313" key="10">
    <source>
        <dbReference type="EMBL" id="QDZ01628.1"/>
    </source>
</evidence>
<accession>A0A5B8L279</accession>
<dbReference type="UniPathway" id="UPA00148"/>
<dbReference type="EMBL" id="CP042301">
    <property type="protein sequence ID" value="QDZ01628.1"/>
    <property type="molecule type" value="Genomic_DNA"/>
</dbReference>
<evidence type="ECO:0000256" key="2">
    <source>
        <dbReference type="ARBA" id="ARBA00004953"/>
    </source>
</evidence>